<dbReference type="AlphaFoldDB" id="V5F7Q7"/>
<organism evidence="3 4">
    <name type="scientific">Photobacterium leiognathi lrivu.4.1</name>
    <dbReference type="NCBI Taxonomy" id="1248232"/>
    <lineage>
        <taxon>Bacteria</taxon>
        <taxon>Pseudomonadati</taxon>
        <taxon>Pseudomonadota</taxon>
        <taxon>Gammaproteobacteria</taxon>
        <taxon>Vibrionales</taxon>
        <taxon>Vibrionaceae</taxon>
        <taxon>Photobacterium</taxon>
    </lineage>
</organism>
<feature type="chain" id="PRO_5004732418" description="Toxin co-regulated pilus biosynthesis Q family protein" evidence="2">
    <location>
        <begin position="19"/>
        <end position="268"/>
    </location>
</feature>
<dbReference type="PROSITE" id="PS51257">
    <property type="entry name" value="PROKAR_LIPOPROTEIN"/>
    <property type="match status" value="1"/>
</dbReference>
<dbReference type="eggNOG" id="COG3266">
    <property type="taxonomic scope" value="Bacteria"/>
</dbReference>
<accession>V5F7Q7</accession>
<dbReference type="RefSeq" id="WP_023934179.1">
    <property type="nucleotide sequence ID" value="NZ_DF196820.1"/>
</dbReference>
<evidence type="ECO:0000313" key="4">
    <source>
        <dbReference type="Proteomes" id="UP000030675"/>
    </source>
</evidence>
<reference evidence="4" key="1">
    <citation type="submission" date="2012-12" db="EMBL/GenBank/DDBJ databases">
        <title>Genome Sequence of Photobacterium leiognathi lrivu.4.1.</title>
        <authorList>
            <person name="Urbanczyk H."/>
            <person name="Ogura Y."/>
            <person name="Hayashi T."/>
            <person name="Dunlap P.V."/>
        </authorList>
    </citation>
    <scope>NUCLEOTIDE SEQUENCE [LARGE SCALE GENOMIC DNA]</scope>
    <source>
        <strain evidence="4">lrivu.4.1</strain>
    </source>
</reference>
<evidence type="ECO:0008006" key="5">
    <source>
        <dbReference type="Google" id="ProtNLM"/>
    </source>
</evidence>
<sequence length="268" mass="29383">MKRLSSLVLCGIASCAFASPHADFQDGNIVISGISMPVTTVQSPMMNQQQKDAPLLTPISTIKPAAALQKKTDIAPQGKTTTSSSPSTAFSQVKKSKPQPTYIVRQGERYITALEHWLTQAKIQRVAYSLPPDVTAALNAPSENGQVFNGSLRETVHQLSQTIKKPLYFTQATNGLAAVHTFKGSVDIRWVHGATLKAAIQHLTVDYHWHWSEKKSWLSPDDYPLLASYPIVVPKNDFAAALNIVLDGYPLMAQQLTATKTLFIVEKE</sequence>
<keyword evidence="2" id="KW-0732">Signal</keyword>
<dbReference type="Proteomes" id="UP000030675">
    <property type="component" value="Unassembled WGS sequence"/>
</dbReference>
<dbReference type="EMBL" id="DF196820">
    <property type="protein sequence ID" value="GAD31354.1"/>
    <property type="molecule type" value="Genomic_DNA"/>
</dbReference>
<proteinExistence type="predicted"/>
<name>V5F7Q7_PHOLE</name>
<evidence type="ECO:0000256" key="1">
    <source>
        <dbReference type="SAM" id="MobiDB-lite"/>
    </source>
</evidence>
<gene>
    <name evidence="3" type="ORF">PLEI_3012</name>
</gene>
<evidence type="ECO:0000256" key="2">
    <source>
        <dbReference type="SAM" id="SignalP"/>
    </source>
</evidence>
<feature type="signal peptide" evidence="2">
    <location>
        <begin position="1"/>
        <end position="18"/>
    </location>
</feature>
<dbReference type="HOGENOM" id="CLU_1037675_0_0_6"/>
<protein>
    <recommendedName>
        <fullName evidence="5">Toxin co-regulated pilus biosynthesis Q family protein</fullName>
    </recommendedName>
</protein>
<feature type="region of interest" description="Disordered" evidence="1">
    <location>
        <begin position="71"/>
        <end position="94"/>
    </location>
</feature>
<evidence type="ECO:0000313" key="3">
    <source>
        <dbReference type="EMBL" id="GAD31354.1"/>
    </source>
</evidence>